<dbReference type="RefSeq" id="WP_234611805.1">
    <property type="nucleotide sequence ID" value="NZ_CP098806.1"/>
</dbReference>
<dbReference type="EMBL" id="JAJTTA010000002">
    <property type="protein sequence ID" value="MCF0039339.1"/>
    <property type="molecule type" value="Genomic_DNA"/>
</dbReference>
<feature type="domain" description="DUF5615" evidence="1">
    <location>
        <begin position="1"/>
        <end position="108"/>
    </location>
</feature>
<evidence type="ECO:0000313" key="3">
    <source>
        <dbReference type="Proteomes" id="UP001139700"/>
    </source>
</evidence>
<sequence>MKILIDMNLSPSWVGFFADKNIHSVHWSSVGKAIDQDAIIFEYARLNNYIVFTNDLDFGSILAATNASAPSVFQIRSQSLLPHLIGETVVTCLAQYAVYLEEGSLVTLLEQKAKVRILPLRS</sequence>
<keyword evidence="3" id="KW-1185">Reference proteome</keyword>
<organism evidence="2 3">
    <name type="scientific">Dyadobacter fanqingshengii</name>
    <dbReference type="NCBI Taxonomy" id="2906443"/>
    <lineage>
        <taxon>Bacteria</taxon>
        <taxon>Pseudomonadati</taxon>
        <taxon>Bacteroidota</taxon>
        <taxon>Cytophagia</taxon>
        <taxon>Cytophagales</taxon>
        <taxon>Spirosomataceae</taxon>
        <taxon>Dyadobacter</taxon>
    </lineage>
</organism>
<gene>
    <name evidence="2" type="ORF">LXM24_04510</name>
</gene>
<evidence type="ECO:0000259" key="1">
    <source>
        <dbReference type="Pfam" id="PF18480"/>
    </source>
</evidence>
<dbReference type="Proteomes" id="UP001139700">
    <property type="component" value="Unassembled WGS sequence"/>
</dbReference>
<dbReference type="InterPro" id="IPR041049">
    <property type="entry name" value="DUF5615"/>
</dbReference>
<evidence type="ECO:0000313" key="2">
    <source>
        <dbReference type="EMBL" id="MCF0039339.1"/>
    </source>
</evidence>
<proteinExistence type="predicted"/>
<protein>
    <submittedName>
        <fullName evidence="2">DUF5615 family PIN-like protein</fullName>
    </submittedName>
</protein>
<dbReference type="Pfam" id="PF18480">
    <property type="entry name" value="DUF5615"/>
    <property type="match status" value="1"/>
</dbReference>
<name>A0A9X1P5S4_9BACT</name>
<dbReference type="AlphaFoldDB" id="A0A9X1P5S4"/>
<reference evidence="2" key="1">
    <citation type="submission" date="2021-12" db="EMBL/GenBank/DDBJ databases">
        <title>Novel species in genus Dyadobacter.</title>
        <authorList>
            <person name="Ma C."/>
        </authorList>
    </citation>
    <scope>NUCLEOTIDE SEQUENCE</scope>
    <source>
        <strain evidence="2">CY399</strain>
    </source>
</reference>
<comment type="caution">
    <text evidence="2">The sequence shown here is derived from an EMBL/GenBank/DDBJ whole genome shotgun (WGS) entry which is preliminary data.</text>
</comment>
<accession>A0A9X1P5S4</accession>